<keyword evidence="3" id="KW-1005">Bacterial flagellum biogenesis</keyword>
<evidence type="ECO:0000256" key="3">
    <source>
        <dbReference type="ARBA" id="ARBA00022795"/>
    </source>
</evidence>
<protein>
    <submittedName>
        <fullName evidence="6">Flagellar hook-length control protein FliK</fullName>
    </submittedName>
</protein>
<evidence type="ECO:0000256" key="2">
    <source>
        <dbReference type="ARBA" id="ARBA00009149"/>
    </source>
</evidence>
<dbReference type="Proteomes" id="UP000500970">
    <property type="component" value="Chromosome"/>
</dbReference>
<dbReference type="EMBL" id="CP053985">
    <property type="protein sequence ID" value="QKH39300.1"/>
    <property type="molecule type" value="Genomic_DNA"/>
</dbReference>
<sequence length="468" mass="45704">MNAPLPLPAIAPAAPTSIADALGAKSAPVNKKGPSFSDVLAQQRSAQSRPSQAADSRPANNGAKTSADGKNSGDPAARAEGAAASAIDEAVQTAAQAEAGALAVAAAQPAVILPQQALEIAAQAAEQVQLARGNAAAAAAAMSSGAAVLTAALNAADAAPATPAAQAASAAAAAAGAGAFTAPQAEAAAALAAREAEIAVPVITAAAKPGTDAATTVQAPVRAPAAAAPVKAETPRLAAEVALPRPARDVRPETGHIAMPEQADDAEAQVLASAQQQFQAPQHGASAQDHLAQALAAATQRPAAAPIANPAAVAAPVVPVMLQVATPVGGTHWGTELGQQVVMMSHGARQGMQTAELRLDPPDLGPLRVSLNLSDGVASASFVSAHASVRQAIETAIPQLQQALAQAGISLGQTSVGEQAAQQEFAQQGGNGSQRHAGGGQAGADSVAEAPVAVTTPRNANALVDTFA</sequence>
<dbReference type="Pfam" id="PF02120">
    <property type="entry name" value="Flg_hook"/>
    <property type="match status" value="1"/>
</dbReference>
<dbReference type="GO" id="GO:0009424">
    <property type="term" value="C:bacterial-type flagellum hook"/>
    <property type="evidence" value="ECO:0007669"/>
    <property type="project" value="InterPro"/>
</dbReference>
<evidence type="ECO:0000313" key="6">
    <source>
        <dbReference type="EMBL" id="QKH39300.1"/>
    </source>
</evidence>
<evidence type="ECO:0000313" key="7">
    <source>
        <dbReference type="Proteomes" id="UP000500970"/>
    </source>
</evidence>
<feature type="region of interest" description="Disordered" evidence="4">
    <location>
        <begin position="25"/>
        <end position="81"/>
    </location>
</feature>
<feature type="region of interest" description="Disordered" evidence="4">
    <location>
        <begin position="424"/>
        <end position="453"/>
    </location>
</feature>
<dbReference type="GO" id="GO:0044780">
    <property type="term" value="P:bacterial-type flagellum assembly"/>
    <property type="evidence" value="ECO:0007669"/>
    <property type="project" value="InterPro"/>
</dbReference>
<feature type="compositionally biased region" description="Gly residues" evidence="4">
    <location>
        <begin position="429"/>
        <end position="442"/>
    </location>
</feature>
<feature type="compositionally biased region" description="Low complexity" evidence="4">
    <location>
        <begin position="72"/>
        <end position="81"/>
    </location>
</feature>
<dbReference type="InterPro" id="IPR052563">
    <property type="entry name" value="FliK"/>
</dbReference>
<keyword evidence="6" id="KW-0282">Flagellum</keyword>
<reference evidence="6 7" key="1">
    <citation type="submission" date="2020-05" db="EMBL/GenBank/DDBJ databases">
        <title>FDA dAtabase for Regulatory Grade micrObial Sequences (FDA-ARGOS): Supporting development and validation of Infectious Disease Dx tests.</title>
        <authorList>
            <person name="Sproer C."/>
            <person name="Gronow S."/>
            <person name="Severitt S."/>
            <person name="Schroder I."/>
            <person name="Tallon L."/>
            <person name="Sadzewicz L."/>
            <person name="Zhao X."/>
            <person name="Vavikolanu K."/>
            <person name="Mehta A."/>
            <person name="Aluvathingal J."/>
            <person name="Nadendla S."/>
            <person name="Myers T."/>
            <person name="Yan Y."/>
            <person name="Sichtig H."/>
        </authorList>
    </citation>
    <scope>NUCLEOTIDE SEQUENCE [LARGE SCALE GENOMIC DNA]</scope>
    <source>
        <strain evidence="6 7">FDAARGOS_790</strain>
    </source>
</reference>
<accession>A0A7D4I3X6</accession>
<dbReference type="PANTHER" id="PTHR37533:SF2">
    <property type="entry name" value="FLAGELLAR HOOK-LENGTH CONTROL PROTEIN"/>
    <property type="match status" value="1"/>
</dbReference>
<dbReference type="KEGG" id="apes:FOC84_31930"/>
<comment type="function">
    <text evidence="1">Controls the length of the flagellar hook.</text>
</comment>
<keyword evidence="7" id="KW-1185">Reference proteome</keyword>
<feature type="domain" description="Flagellar hook-length control protein-like C-terminal" evidence="5">
    <location>
        <begin position="348"/>
        <end position="423"/>
    </location>
</feature>
<gene>
    <name evidence="6" type="ORF">FOC84_31930</name>
</gene>
<dbReference type="InterPro" id="IPR001635">
    <property type="entry name" value="Flag_hook_Flik"/>
</dbReference>
<dbReference type="AlphaFoldDB" id="A0A7D4I3X6"/>
<keyword evidence="6" id="KW-0966">Cell projection</keyword>
<dbReference type="Gene3D" id="3.30.750.140">
    <property type="match status" value="1"/>
</dbReference>
<dbReference type="InterPro" id="IPR021136">
    <property type="entry name" value="Flagellar_hook_control-like_C"/>
</dbReference>
<evidence type="ECO:0000259" key="5">
    <source>
        <dbReference type="Pfam" id="PF02120"/>
    </source>
</evidence>
<dbReference type="InterPro" id="IPR038610">
    <property type="entry name" value="FliK-like_C_sf"/>
</dbReference>
<proteinExistence type="inferred from homology"/>
<dbReference type="PRINTS" id="PR01007">
    <property type="entry name" value="FLGHOOKFLIK"/>
</dbReference>
<evidence type="ECO:0000256" key="1">
    <source>
        <dbReference type="ARBA" id="ARBA00003944"/>
    </source>
</evidence>
<dbReference type="PANTHER" id="PTHR37533">
    <property type="entry name" value="FLAGELLAR HOOK-LENGTH CONTROL PROTEIN"/>
    <property type="match status" value="1"/>
</dbReference>
<dbReference type="RefSeq" id="WP_173149426.1">
    <property type="nucleotide sequence ID" value="NZ_CP053985.1"/>
</dbReference>
<keyword evidence="6" id="KW-0969">Cilium</keyword>
<feature type="compositionally biased region" description="Low complexity" evidence="4">
    <location>
        <begin position="41"/>
        <end position="57"/>
    </location>
</feature>
<evidence type="ECO:0000256" key="4">
    <source>
        <dbReference type="SAM" id="MobiDB-lite"/>
    </source>
</evidence>
<comment type="similarity">
    <text evidence="2">Belongs to the FliK family.</text>
</comment>
<dbReference type="CDD" id="cd17470">
    <property type="entry name" value="T3SS_Flik_C"/>
    <property type="match status" value="1"/>
</dbReference>
<organism evidence="6 7">
    <name type="scientific">Achromobacter pestifer</name>
    <dbReference type="NCBI Taxonomy" id="1353889"/>
    <lineage>
        <taxon>Bacteria</taxon>
        <taxon>Pseudomonadati</taxon>
        <taxon>Pseudomonadota</taxon>
        <taxon>Betaproteobacteria</taxon>
        <taxon>Burkholderiales</taxon>
        <taxon>Alcaligenaceae</taxon>
        <taxon>Achromobacter</taxon>
    </lineage>
</organism>
<name>A0A7D4I3X6_9BURK</name>